<evidence type="ECO:0000256" key="1">
    <source>
        <dbReference type="SAM" id="SignalP"/>
    </source>
</evidence>
<dbReference type="Proteomes" id="UP000824225">
    <property type="component" value="Unassembled WGS sequence"/>
</dbReference>
<proteinExistence type="predicted"/>
<name>A0A9D2HEZ2_9BACT</name>
<dbReference type="EMBL" id="DXAN01000017">
    <property type="protein sequence ID" value="HJA08570.1"/>
    <property type="molecule type" value="Genomic_DNA"/>
</dbReference>
<protein>
    <submittedName>
        <fullName evidence="2">Uncharacterized protein</fullName>
    </submittedName>
</protein>
<evidence type="ECO:0000313" key="2">
    <source>
        <dbReference type="EMBL" id="HJA08570.1"/>
    </source>
</evidence>
<comment type="caution">
    <text evidence="2">The sequence shown here is derived from an EMBL/GenBank/DDBJ whole genome shotgun (WGS) entry which is preliminary data.</text>
</comment>
<accession>A0A9D2HEZ2</accession>
<evidence type="ECO:0000313" key="3">
    <source>
        <dbReference type="Proteomes" id="UP000824225"/>
    </source>
</evidence>
<sequence length="384" mass="41480">MKNHIKAWLACSMACAALVPAPAASAEDAESALCQPPARTAAIIAVVPGFKSYDLDLYIAKRTITEGVVIRKSYIDHGKIIIPPEGLYYTSRLGSIGTMTGLDVLMLGKRQPVVNEEYQYIILKDIKLKPDESVKLLDDGSRLLQFTAGKAYPYGNIAQSATARIMKASGAYYGTNFTVAISPTLKDFSTGKYNDGLGLPAGKYVLSPDETGPLYHNTYFTSSTYPSGQSYLIADKADAQEISVKEFGTPSLTRIWLSAAPRITGAYAKGEKAKVGDCTVEVLGVSPEEVSLRLTDAAGKSQDKTFSHLNDASLLDYLPSSAYDRARFQMNSADGKVSVQLAMLKPGGPVKDGKVTLDMYSDVYELGNPAPWPSDPRFLVRPDT</sequence>
<dbReference type="AlphaFoldDB" id="A0A9D2HEZ2"/>
<feature type="chain" id="PRO_5039170194" evidence="1">
    <location>
        <begin position="27"/>
        <end position="384"/>
    </location>
</feature>
<reference evidence="2" key="2">
    <citation type="submission" date="2021-04" db="EMBL/GenBank/DDBJ databases">
        <authorList>
            <person name="Gilroy R."/>
        </authorList>
    </citation>
    <scope>NUCLEOTIDE SEQUENCE</scope>
    <source>
        <strain evidence="2">CHK186-16707</strain>
    </source>
</reference>
<keyword evidence="1" id="KW-0732">Signal</keyword>
<gene>
    <name evidence="2" type="ORF">H9962_05210</name>
</gene>
<reference evidence="2" key="1">
    <citation type="journal article" date="2021" name="PeerJ">
        <title>Extensive microbial diversity within the chicken gut microbiome revealed by metagenomics and culture.</title>
        <authorList>
            <person name="Gilroy R."/>
            <person name="Ravi A."/>
            <person name="Getino M."/>
            <person name="Pursley I."/>
            <person name="Horton D.L."/>
            <person name="Alikhan N.F."/>
            <person name="Baker D."/>
            <person name="Gharbi K."/>
            <person name="Hall N."/>
            <person name="Watson M."/>
            <person name="Adriaenssens E.M."/>
            <person name="Foster-Nyarko E."/>
            <person name="Jarju S."/>
            <person name="Secka A."/>
            <person name="Antonio M."/>
            <person name="Oren A."/>
            <person name="Chaudhuri R.R."/>
            <person name="La Ragione R."/>
            <person name="Hildebrand F."/>
            <person name="Pallen M.J."/>
        </authorList>
    </citation>
    <scope>NUCLEOTIDE SEQUENCE</scope>
    <source>
        <strain evidence="2">CHK186-16707</strain>
    </source>
</reference>
<organism evidence="2 3">
    <name type="scientific">Candidatus Mailhella merdigallinarum</name>
    <dbReference type="NCBI Taxonomy" id="2838658"/>
    <lineage>
        <taxon>Bacteria</taxon>
        <taxon>Pseudomonadati</taxon>
        <taxon>Thermodesulfobacteriota</taxon>
        <taxon>Desulfovibrionia</taxon>
        <taxon>Desulfovibrionales</taxon>
        <taxon>Desulfovibrionaceae</taxon>
        <taxon>Mailhella</taxon>
    </lineage>
</organism>
<feature type="signal peptide" evidence="1">
    <location>
        <begin position="1"/>
        <end position="26"/>
    </location>
</feature>